<accession>A0A194UTT7</accession>
<protein>
    <submittedName>
        <fullName evidence="4">Tubulin-specific chaperone D</fullName>
    </submittedName>
</protein>
<dbReference type="Pfam" id="PF23579">
    <property type="entry name" value="ARM_TBCD"/>
    <property type="match status" value="1"/>
</dbReference>
<feature type="domain" description="Tubulin-folding cofactor D ARM repeats" evidence="3">
    <location>
        <begin position="339"/>
        <end position="503"/>
    </location>
</feature>
<dbReference type="GO" id="GO:0007021">
    <property type="term" value="P:tubulin complex assembly"/>
    <property type="evidence" value="ECO:0007669"/>
    <property type="project" value="InterPro"/>
</dbReference>
<evidence type="ECO:0000313" key="4">
    <source>
        <dbReference type="EMBL" id="KUI55112.1"/>
    </source>
</evidence>
<dbReference type="InterPro" id="IPR058033">
    <property type="entry name" value="ARM_TBCD_2nd"/>
</dbReference>
<dbReference type="InterPro" id="IPR022577">
    <property type="entry name" value="TBCD_C"/>
</dbReference>
<sequence length="1257" mass="138582">MDAPEEDLDIKLQRVSGELITAFDQRLEPFLRKSDGSGQVRSRVRTRDASHLISNLLDPFQELPQLLDPHLPKWLPMLAGALLEYLQTRRRRPRENFNESSQLMPLPTAICKLIYTFCKIRGEKVIVRFFNVETKYLELLLSALEEAERHQSLEDASFQWTWEERYVVLLWLSHLMFAPFDLSTISSVYMEDVDIAGVVGFFWPSNVPGITIRILPVAVKYLASPGKERDAAKALLVRMALRRDMQKLGVTNALMQWAIYWLTPRSDGPFQSPYKYIGVLSFLAGILASSTETSDMEKYLSTVFYAVNAVSSNNDAMSDVVKSSAVAKKAAIKVMRSIAVSKLRRDRQDMAGIELVESTIGHLLEQLGDNDTPVRLAASKALSIITLKLPQDMASQVVAAVLESLNRNVRWVEIESDSSLPPARDLSSVDPLEWHGLMLTLSHLLYRRSPPPRSLGSIIQALLRGLSFEQRSASGGSVGSNVRDAACFGIWALARRYTTEELLAVPSEDVIDASTKVMESEDKNNQSAKRSVLQVLATHLVVTASLDAAGNIRRGSSAALQELIGRHPNTVEKGIDIVQTVDYHSVALRSKAMREVALGATQLHSQYGEALLEALLGWRGIGDADSLARRHAGISYGAVTAELARTKPNSFQVLLMSIESAIQSITRLQIRQVEERHGLLLALASVLDQLPKMIGKSRHDDEQKLLKLSHIIQRSLSSLDSILSLVETTTFRRPELIIEATCRLFISYFPILESVTLGLDASALTTSVSGPSLLSPAGTNVIANTISRLDKGPRSEDPLATRVIGLFQRNLDAWLGRPEPEVTQAASDASVILLLFLDGAQQRDEVVTGWAELIRHQTSRSGSLAGHLLALAKSYMTVTGGQSRKRADLICGSLLERWTQDQNVTVREWILQSLIQSEVLPHNQNLLLRLILEGLEDYTTNARGDVGSHVRLQAIKATKHLWSLITQSGHENTASHTVASSLLLPMLRLAAEKLDRVRVEAQSTLALALRPEPSSQLMKFTFSSQSYFLFLLNLITSDWLHASFGFGAGTKTDERMDELLAGLVVSADTGNEDLVIASRAALTDYCDASQGNTDRVSMALFRNLKARQGQDRIVVPTLEIIAFLFSVGIYQRTTMVDFKNLCLQVQKAGYKSGNVRKLEACVKVYGGVAAMGDQAVALAPMADGTLQQKRSDGAAEARKRLGALMVHPWPRVRNSVVDELWGLMSGGEGDTAEKLKGVDWGRAEKGPIKELLSGLGL</sequence>
<gene>
    <name evidence="4" type="ORF">VP1G_02512</name>
</gene>
<dbReference type="AlphaFoldDB" id="A0A194UTT7"/>
<dbReference type="InterPro" id="IPR033162">
    <property type="entry name" value="TBCD"/>
</dbReference>
<dbReference type="STRING" id="694573.A0A194UTT7"/>
<reference evidence="5" key="1">
    <citation type="submission" date="2014-12" db="EMBL/GenBank/DDBJ databases">
        <title>Genome Sequence of Valsa Canker Pathogens Uncovers a Specific Adaption of Colonization on Woody Bark.</title>
        <authorList>
            <person name="Yin Z."/>
            <person name="Liu H."/>
            <person name="Gao X."/>
            <person name="Li Z."/>
            <person name="Song N."/>
            <person name="Ke X."/>
            <person name="Dai Q."/>
            <person name="Wu Y."/>
            <person name="Sun Y."/>
            <person name="Xu J.-R."/>
            <person name="Kang Z.K."/>
            <person name="Wang L."/>
            <person name="Huang L."/>
        </authorList>
    </citation>
    <scope>NUCLEOTIDE SEQUENCE [LARGE SCALE GENOMIC DNA]</scope>
    <source>
        <strain evidence="5">SXYL134</strain>
    </source>
</reference>
<dbReference type="InterPro" id="IPR016024">
    <property type="entry name" value="ARM-type_fold"/>
</dbReference>
<dbReference type="GO" id="GO:0000226">
    <property type="term" value="P:microtubule cytoskeleton organization"/>
    <property type="evidence" value="ECO:0007669"/>
    <property type="project" value="TreeGrafter"/>
</dbReference>
<dbReference type="OrthoDB" id="10253476at2759"/>
<dbReference type="Pfam" id="PF25767">
    <property type="entry name" value="ARM_TBCD_2nd"/>
    <property type="match status" value="1"/>
</dbReference>
<dbReference type="GO" id="GO:0007023">
    <property type="term" value="P:post-chaperonin tubulin folding pathway"/>
    <property type="evidence" value="ECO:0007669"/>
    <property type="project" value="InterPro"/>
</dbReference>
<evidence type="ECO:0000259" key="2">
    <source>
        <dbReference type="Pfam" id="PF12612"/>
    </source>
</evidence>
<dbReference type="Pfam" id="PF12612">
    <property type="entry name" value="TFCD_C"/>
    <property type="match status" value="1"/>
</dbReference>
<dbReference type="Proteomes" id="UP000078576">
    <property type="component" value="Unassembled WGS sequence"/>
</dbReference>
<dbReference type="EMBL" id="KN714678">
    <property type="protein sequence ID" value="KUI55112.1"/>
    <property type="molecule type" value="Genomic_DNA"/>
</dbReference>
<dbReference type="SUPFAM" id="SSF48371">
    <property type="entry name" value="ARM repeat"/>
    <property type="match status" value="1"/>
</dbReference>
<organism evidence="4 5">
    <name type="scientific">Cytospora mali</name>
    <name type="common">Apple Valsa canker fungus</name>
    <name type="synonym">Valsa mali</name>
    <dbReference type="NCBI Taxonomy" id="578113"/>
    <lineage>
        <taxon>Eukaryota</taxon>
        <taxon>Fungi</taxon>
        <taxon>Dikarya</taxon>
        <taxon>Ascomycota</taxon>
        <taxon>Pezizomycotina</taxon>
        <taxon>Sordariomycetes</taxon>
        <taxon>Sordariomycetidae</taxon>
        <taxon>Diaporthales</taxon>
        <taxon>Cytosporaceae</taxon>
        <taxon>Cytospora</taxon>
    </lineage>
</organism>
<evidence type="ECO:0000259" key="3">
    <source>
        <dbReference type="Pfam" id="PF25767"/>
    </source>
</evidence>
<dbReference type="InterPro" id="IPR011989">
    <property type="entry name" value="ARM-like"/>
</dbReference>
<dbReference type="GO" id="GO:0005096">
    <property type="term" value="F:GTPase activator activity"/>
    <property type="evidence" value="ECO:0007669"/>
    <property type="project" value="InterPro"/>
</dbReference>
<keyword evidence="1" id="KW-0143">Chaperone</keyword>
<dbReference type="Gene3D" id="1.25.10.10">
    <property type="entry name" value="Leucine-rich Repeat Variant"/>
    <property type="match status" value="1"/>
</dbReference>
<keyword evidence="5" id="KW-1185">Reference proteome</keyword>
<dbReference type="PANTHER" id="PTHR12658:SF0">
    <property type="entry name" value="TUBULIN-SPECIFIC CHAPERONE D"/>
    <property type="match status" value="1"/>
</dbReference>
<name>A0A194UTT7_CYTMA</name>
<evidence type="ECO:0000256" key="1">
    <source>
        <dbReference type="ARBA" id="ARBA00023186"/>
    </source>
</evidence>
<dbReference type="GO" id="GO:0048487">
    <property type="term" value="F:beta-tubulin binding"/>
    <property type="evidence" value="ECO:0007669"/>
    <property type="project" value="InterPro"/>
</dbReference>
<evidence type="ECO:0000313" key="5">
    <source>
        <dbReference type="Proteomes" id="UP000078576"/>
    </source>
</evidence>
<proteinExistence type="predicted"/>
<dbReference type="PANTHER" id="PTHR12658">
    <property type="entry name" value="BETA-TUBULIN COFACTOR D"/>
    <property type="match status" value="1"/>
</dbReference>
<feature type="domain" description="Tubulin-folding cofactor D C-terminal" evidence="2">
    <location>
        <begin position="984"/>
        <end position="1157"/>
    </location>
</feature>